<keyword evidence="6 7" id="KW-0472">Membrane</keyword>
<evidence type="ECO:0000256" key="3">
    <source>
        <dbReference type="ARBA" id="ARBA00022475"/>
    </source>
</evidence>
<evidence type="ECO:0000256" key="5">
    <source>
        <dbReference type="ARBA" id="ARBA00022989"/>
    </source>
</evidence>
<reference evidence="9 10" key="1">
    <citation type="submission" date="2019-08" db="EMBL/GenBank/DDBJ databases">
        <title>Bacillus genomes from the desert of Cuatro Cienegas, Coahuila.</title>
        <authorList>
            <person name="Olmedo-Alvarez G."/>
        </authorList>
    </citation>
    <scope>NUCLEOTIDE SEQUENCE [LARGE SCALE GENOMIC DNA]</scope>
    <source>
        <strain evidence="9 10">CH446_14T</strain>
    </source>
</reference>
<keyword evidence="4 7" id="KW-0812">Transmembrane</keyword>
<dbReference type="Gene3D" id="1.10.3720.10">
    <property type="entry name" value="MetI-like"/>
    <property type="match status" value="1"/>
</dbReference>
<dbReference type="InterPro" id="IPR000515">
    <property type="entry name" value="MetI-like"/>
</dbReference>
<evidence type="ECO:0000313" key="10">
    <source>
        <dbReference type="Proteomes" id="UP000322139"/>
    </source>
</evidence>
<accession>A0A5D4RRB4</accession>
<dbReference type="PANTHER" id="PTHR30151:SF0">
    <property type="entry name" value="ABC TRANSPORTER PERMEASE PROTEIN MJ0413-RELATED"/>
    <property type="match status" value="1"/>
</dbReference>
<evidence type="ECO:0000256" key="4">
    <source>
        <dbReference type="ARBA" id="ARBA00022692"/>
    </source>
</evidence>
<dbReference type="PROSITE" id="PS50928">
    <property type="entry name" value="ABC_TM1"/>
    <property type="match status" value="1"/>
</dbReference>
<dbReference type="AlphaFoldDB" id="A0A5D4RRB4"/>
<keyword evidence="2 7" id="KW-0813">Transport</keyword>
<feature type="transmembrane region" description="Helical" evidence="7">
    <location>
        <begin position="120"/>
        <end position="140"/>
    </location>
</feature>
<dbReference type="PANTHER" id="PTHR30151">
    <property type="entry name" value="ALKANE SULFONATE ABC TRANSPORTER-RELATED, MEMBRANE SUBUNIT"/>
    <property type="match status" value="1"/>
</dbReference>
<dbReference type="EMBL" id="VTER01000001">
    <property type="protein sequence ID" value="TYS52264.1"/>
    <property type="molecule type" value="Genomic_DNA"/>
</dbReference>
<gene>
    <name evidence="9" type="ORF">FZD51_02160</name>
</gene>
<keyword evidence="3" id="KW-1003">Cell membrane</keyword>
<dbReference type="CDD" id="cd06261">
    <property type="entry name" value="TM_PBP2"/>
    <property type="match status" value="1"/>
</dbReference>
<comment type="similarity">
    <text evidence="7">Belongs to the binding-protein-dependent transport system permease family.</text>
</comment>
<evidence type="ECO:0000256" key="7">
    <source>
        <dbReference type="RuleBase" id="RU363032"/>
    </source>
</evidence>
<dbReference type="RefSeq" id="WP_148973235.1">
    <property type="nucleotide sequence ID" value="NZ_JBNIKT010000021.1"/>
</dbReference>
<feature type="transmembrane region" description="Helical" evidence="7">
    <location>
        <begin position="7"/>
        <end position="28"/>
    </location>
</feature>
<proteinExistence type="inferred from homology"/>
<evidence type="ECO:0000256" key="6">
    <source>
        <dbReference type="ARBA" id="ARBA00023136"/>
    </source>
</evidence>
<organism evidence="9 10">
    <name type="scientific">Bacillus infantis</name>
    <dbReference type="NCBI Taxonomy" id="324767"/>
    <lineage>
        <taxon>Bacteria</taxon>
        <taxon>Bacillati</taxon>
        <taxon>Bacillota</taxon>
        <taxon>Bacilli</taxon>
        <taxon>Bacillales</taxon>
        <taxon>Bacillaceae</taxon>
        <taxon>Bacillus</taxon>
    </lineage>
</organism>
<evidence type="ECO:0000313" key="9">
    <source>
        <dbReference type="EMBL" id="TYS52264.1"/>
    </source>
</evidence>
<evidence type="ECO:0000256" key="2">
    <source>
        <dbReference type="ARBA" id="ARBA00022448"/>
    </source>
</evidence>
<comment type="caution">
    <text evidence="9">The sequence shown here is derived from an EMBL/GenBank/DDBJ whole genome shotgun (WGS) entry which is preliminary data.</text>
</comment>
<sequence length="253" mass="27456">MKPAIKRIIFFAIVIGLWELGSRLGLWLPTILPSPTDVFQSLVTGIGDKTLLYDLAASFRRLLIGLGISLVLGSALGILLAKSKTADETLGTVILALQSVPSIVWLPLAIMWFGMNEVSVIFVVILGGTFVMTLNMRVGIKNVSPLFIRAAQTMGSNGIDLFTRVIFPASIPYVVTGARLAWAFAWRALMAGELLSTGPGLGYTLRYASDFGDMSLVIAVMIIIGVIGSIVDQLIFQRIEKSVLERWGLENNK</sequence>
<dbReference type="Proteomes" id="UP000322139">
    <property type="component" value="Unassembled WGS sequence"/>
</dbReference>
<comment type="subcellular location">
    <subcellularLocation>
        <location evidence="1 7">Cell membrane</location>
        <topology evidence="1 7">Multi-pass membrane protein</topology>
    </subcellularLocation>
</comment>
<keyword evidence="5 7" id="KW-1133">Transmembrane helix</keyword>
<evidence type="ECO:0000256" key="1">
    <source>
        <dbReference type="ARBA" id="ARBA00004651"/>
    </source>
</evidence>
<dbReference type="GO" id="GO:0055085">
    <property type="term" value="P:transmembrane transport"/>
    <property type="evidence" value="ECO:0007669"/>
    <property type="project" value="InterPro"/>
</dbReference>
<dbReference type="SUPFAM" id="SSF161098">
    <property type="entry name" value="MetI-like"/>
    <property type="match status" value="1"/>
</dbReference>
<dbReference type="Pfam" id="PF00528">
    <property type="entry name" value="BPD_transp_1"/>
    <property type="match status" value="1"/>
</dbReference>
<feature type="transmembrane region" description="Helical" evidence="7">
    <location>
        <begin position="161"/>
        <end position="185"/>
    </location>
</feature>
<feature type="domain" description="ABC transmembrane type-1" evidence="8">
    <location>
        <begin position="55"/>
        <end position="235"/>
    </location>
</feature>
<feature type="transmembrane region" description="Helical" evidence="7">
    <location>
        <begin position="93"/>
        <end position="114"/>
    </location>
</feature>
<feature type="transmembrane region" description="Helical" evidence="7">
    <location>
        <begin position="214"/>
        <end position="236"/>
    </location>
</feature>
<protein>
    <submittedName>
        <fullName evidence="9">ABC transporter permease</fullName>
    </submittedName>
</protein>
<evidence type="ECO:0000259" key="8">
    <source>
        <dbReference type="PROSITE" id="PS50928"/>
    </source>
</evidence>
<dbReference type="InterPro" id="IPR035906">
    <property type="entry name" value="MetI-like_sf"/>
</dbReference>
<name>A0A5D4RRB4_9BACI</name>
<feature type="transmembrane region" description="Helical" evidence="7">
    <location>
        <begin position="62"/>
        <end position="81"/>
    </location>
</feature>
<dbReference type="GO" id="GO:0005886">
    <property type="term" value="C:plasma membrane"/>
    <property type="evidence" value="ECO:0007669"/>
    <property type="project" value="UniProtKB-SubCell"/>
</dbReference>